<dbReference type="Proteomes" id="UP001332192">
    <property type="component" value="Chromosome"/>
</dbReference>
<feature type="transmembrane region" description="Helical" evidence="7">
    <location>
        <begin position="323"/>
        <end position="344"/>
    </location>
</feature>
<feature type="transmembrane region" description="Helical" evidence="7">
    <location>
        <begin position="277"/>
        <end position="302"/>
    </location>
</feature>
<dbReference type="PANTHER" id="PTHR30489:SF0">
    <property type="entry name" value="LIPOPROTEIN-RELEASING SYSTEM TRANSMEMBRANE PROTEIN LOLE"/>
    <property type="match status" value="1"/>
</dbReference>
<protein>
    <submittedName>
        <fullName evidence="10">FtsX-like permease family protein</fullName>
    </submittedName>
</protein>
<gene>
    <name evidence="10" type="ORF">U7230_00390</name>
</gene>
<name>A0ABZ1BZK6_9FIRM</name>
<evidence type="ECO:0000259" key="9">
    <source>
        <dbReference type="Pfam" id="PF12704"/>
    </source>
</evidence>
<evidence type="ECO:0000256" key="6">
    <source>
        <dbReference type="ARBA" id="ARBA00023136"/>
    </source>
</evidence>
<dbReference type="InterPro" id="IPR003838">
    <property type="entry name" value="ABC3_permease_C"/>
</dbReference>
<evidence type="ECO:0000256" key="3">
    <source>
        <dbReference type="ARBA" id="ARBA00022475"/>
    </source>
</evidence>
<evidence type="ECO:0000256" key="5">
    <source>
        <dbReference type="ARBA" id="ARBA00022989"/>
    </source>
</evidence>
<comment type="subcellular location">
    <subcellularLocation>
        <location evidence="1">Cell membrane</location>
        <topology evidence="1">Multi-pass membrane protein</topology>
    </subcellularLocation>
</comment>
<feature type="domain" description="MacB-like periplasmic core" evidence="9">
    <location>
        <begin position="19"/>
        <end position="246"/>
    </location>
</feature>
<dbReference type="PANTHER" id="PTHR30489">
    <property type="entry name" value="LIPOPROTEIN-RELEASING SYSTEM TRANSMEMBRANE PROTEIN LOLE"/>
    <property type="match status" value="1"/>
</dbReference>
<dbReference type="EMBL" id="CP141615">
    <property type="protein sequence ID" value="WRP17512.1"/>
    <property type="molecule type" value="Genomic_DNA"/>
</dbReference>
<keyword evidence="4 7" id="KW-0812">Transmembrane</keyword>
<dbReference type="RefSeq" id="WP_324716782.1">
    <property type="nucleotide sequence ID" value="NZ_CP141615.1"/>
</dbReference>
<evidence type="ECO:0000259" key="8">
    <source>
        <dbReference type="Pfam" id="PF02687"/>
    </source>
</evidence>
<feature type="transmembrane region" description="Helical" evidence="7">
    <location>
        <begin position="386"/>
        <end position="407"/>
    </location>
</feature>
<evidence type="ECO:0000313" key="11">
    <source>
        <dbReference type="Proteomes" id="UP001332192"/>
    </source>
</evidence>
<accession>A0ABZ1BZK6</accession>
<keyword evidence="6 7" id="KW-0472">Membrane</keyword>
<dbReference type="InterPro" id="IPR051447">
    <property type="entry name" value="Lipoprotein-release_system"/>
</dbReference>
<evidence type="ECO:0000256" key="4">
    <source>
        <dbReference type="ARBA" id="ARBA00022692"/>
    </source>
</evidence>
<dbReference type="InterPro" id="IPR025857">
    <property type="entry name" value="MacB_PCD"/>
</dbReference>
<keyword evidence="3" id="KW-1003">Cell membrane</keyword>
<dbReference type="Pfam" id="PF12704">
    <property type="entry name" value="MacB_PCD"/>
    <property type="match status" value="1"/>
</dbReference>
<evidence type="ECO:0000256" key="7">
    <source>
        <dbReference type="SAM" id="Phobius"/>
    </source>
</evidence>
<comment type="similarity">
    <text evidence="2">Belongs to the ABC-4 integral membrane protein family. LolC/E subfamily.</text>
</comment>
<dbReference type="Pfam" id="PF02687">
    <property type="entry name" value="FtsX"/>
    <property type="match status" value="1"/>
</dbReference>
<reference evidence="10 11" key="1">
    <citation type="journal article" date="2024" name="Front. Microbiol.">
        <title>Novel thermophilic genera Geochorda gen. nov. and Carboxydochorda gen. nov. from the deep terrestrial subsurface reveal the ecophysiological diversity in the class Limnochordia.</title>
        <authorList>
            <person name="Karnachuk O.V."/>
            <person name="Lukina A.P."/>
            <person name="Avakyan M.R."/>
            <person name="Kadnikov V.V."/>
            <person name="Begmatov S."/>
            <person name="Beletsky A.V."/>
            <person name="Vlasova K.G."/>
            <person name="Novikov A.A."/>
            <person name="Shcherbakova V.A."/>
            <person name="Mardanov A.V."/>
            <person name="Ravin N.V."/>
        </authorList>
    </citation>
    <scope>NUCLEOTIDE SEQUENCE [LARGE SCALE GENOMIC DNA]</scope>
    <source>
        <strain evidence="10 11">L945</strain>
    </source>
</reference>
<evidence type="ECO:0000256" key="2">
    <source>
        <dbReference type="ARBA" id="ARBA00005236"/>
    </source>
</evidence>
<feature type="transmembrane region" description="Helical" evidence="7">
    <location>
        <begin position="20"/>
        <end position="40"/>
    </location>
</feature>
<organism evidence="10 11">
    <name type="scientific">Carboxydichorda subterranea</name>
    <dbReference type="NCBI Taxonomy" id="3109565"/>
    <lineage>
        <taxon>Bacteria</taxon>
        <taxon>Bacillati</taxon>
        <taxon>Bacillota</taxon>
        <taxon>Limnochordia</taxon>
        <taxon>Limnochordales</taxon>
        <taxon>Geochordaceae</taxon>
        <taxon>Carboxydichorda</taxon>
    </lineage>
</organism>
<proteinExistence type="inferred from homology"/>
<keyword evidence="5 7" id="KW-1133">Transmembrane helix</keyword>
<feature type="domain" description="ABC3 transporter permease C-terminal" evidence="8">
    <location>
        <begin position="281"/>
        <end position="410"/>
    </location>
</feature>
<sequence length="419" mass="45242">MPYVVRMAWRNLSRNRARTLLSVGAVAAGVAVVILLKGFVDGSVDTVLGNTIRLTSGHVRIIRPEYRQKERLLSLAYPVEGFHGEGFEAVVEATRGLPGVTEAFGRIRFGALFSKGERTRGIMVIGTDLAAEDRVAHLSRFVDEGRLPKPGEKEVLLGKDLMDSLGLQVGGRVTFLFHDAFGALRAATFTVSGRMRSGLRLLDEGSAYLPLDRAQALLSMPGAVTEVVVFGATQGSAQSIASEVRAVLREKGATEAYLAIPWQQHNAMVRYLTTVQVVFSIVYGLVIMLACFVVFNTFWMIVNERRRELGMLGALGFTPSDMLRLVLAEAGLIGLVGSAVGAAVGSGVNEWLAHAGLDVSSYVRAAGKDLLYFPVLYPVQSWETTAVAFGLGWAITVLATLSPAWTATRTRPTEALRSV</sequence>
<evidence type="ECO:0000313" key="10">
    <source>
        <dbReference type="EMBL" id="WRP17512.1"/>
    </source>
</evidence>
<keyword evidence="11" id="KW-1185">Reference proteome</keyword>
<evidence type="ECO:0000256" key="1">
    <source>
        <dbReference type="ARBA" id="ARBA00004651"/>
    </source>
</evidence>